<dbReference type="InterPro" id="IPR046960">
    <property type="entry name" value="PPR_At4g14850-like_plant"/>
</dbReference>
<evidence type="ECO:0000256" key="1">
    <source>
        <dbReference type="ARBA" id="ARBA00022737"/>
    </source>
</evidence>
<dbReference type="InterPro" id="IPR011990">
    <property type="entry name" value="TPR-like_helical_dom_sf"/>
</dbReference>
<dbReference type="Proteomes" id="UP000325577">
    <property type="component" value="Linkage Group LG1"/>
</dbReference>
<dbReference type="OrthoDB" id="1078367at2759"/>
<protein>
    <recommendedName>
        <fullName evidence="5">Pentatricopeptide repeat-containing protein</fullName>
    </recommendedName>
</protein>
<dbReference type="Gene3D" id="1.25.40.10">
    <property type="entry name" value="Tetratricopeptide repeat domain"/>
    <property type="match status" value="4"/>
</dbReference>
<dbReference type="GO" id="GO:0099402">
    <property type="term" value="P:plant organ development"/>
    <property type="evidence" value="ECO:0007669"/>
    <property type="project" value="UniProtKB-ARBA"/>
</dbReference>
<evidence type="ECO:0000313" key="4">
    <source>
        <dbReference type="Proteomes" id="UP000325577"/>
    </source>
</evidence>
<dbReference type="GO" id="GO:0003723">
    <property type="term" value="F:RNA binding"/>
    <property type="evidence" value="ECO:0007669"/>
    <property type="project" value="InterPro"/>
</dbReference>
<evidence type="ECO:0000313" key="3">
    <source>
        <dbReference type="EMBL" id="KAA8546247.1"/>
    </source>
</evidence>
<feature type="repeat" description="PPR" evidence="2">
    <location>
        <begin position="158"/>
        <end position="192"/>
    </location>
</feature>
<evidence type="ECO:0008006" key="5">
    <source>
        <dbReference type="Google" id="ProtNLM"/>
    </source>
</evidence>
<dbReference type="NCBIfam" id="TIGR00756">
    <property type="entry name" value="PPR"/>
    <property type="match status" value="2"/>
</dbReference>
<feature type="repeat" description="PPR" evidence="2">
    <location>
        <begin position="256"/>
        <end position="290"/>
    </location>
</feature>
<dbReference type="PANTHER" id="PTHR47926:SF500">
    <property type="entry name" value="REPEAT-CONTAINING PROTEIN, PUTATIVE-RELATED"/>
    <property type="match status" value="1"/>
</dbReference>
<name>A0A5J5BX26_9ASTE</name>
<evidence type="ECO:0000256" key="2">
    <source>
        <dbReference type="PROSITE-ProRule" id="PRU00708"/>
    </source>
</evidence>
<proteinExistence type="predicted"/>
<accession>A0A5J5BX26</accession>
<keyword evidence="4" id="KW-1185">Reference proteome</keyword>
<dbReference type="FunFam" id="1.25.40.10:FF:000682">
    <property type="entry name" value="Pentatricopeptide repeat-containing protein At3g16610"/>
    <property type="match status" value="1"/>
</dbReference>
<keyword evidence="1" id="KW-0677">Repeat</keyword>
<reference evidence="3 4" key="1">
    <citation type="submission" date="2019-09" db="EMBL/GenBank/DDBJ databases">
        <title>A chromosome-level genome assembly of the Chinese tupelo Nyssa sinensis.</title>
        <authorList>
            <person name="Yang X."/>
            <person name="Kang M."/>
            <person name="Yang Y."/>
            <person name="Xiong H."/>
            <person name="Wang M."/>
            <person name="Zhang Z."/>
            <person name="Wang Z."/>
            <person name="Wu H."/>
            <person name="Ma T."/>
            <person name="Liu J."/>
            <person name="Xi Z."/>
        </authorList>
    </citation>
    <scope>NUCLEOTIDE SEQUENCE [LARGE SCALE GENOMIC DNA]</scope>
    <source>
        <strain evidence="3">J267</strain>
        <tissue evidence="3">Leaf</tissue>
    </source>
</reference>
<dbReference type="PROSITE" id="PS51375">
    <property type="entry name" value="PPR"/>
    <property type="match status" value="2"/>
</dbReference>
<dbReference type="InterPro" id="IPR002885">
    <property type="entry name" value="PPR_rpt"/>
</dbReference>
<dbReference type="Pfam" id="PF01535">
    <property type="entry name" value="PPR"/>
    <property type="match status" value="2"/>
</dbReference>
<gene>
    <name evidence="3" type="ORF">F0562_003014</name>
</gene>
<dbReference type="EMBL" id="CM018032">
    <property type="protein sequence ID" value="KAA8546247.1"/>
    <property type="molecule type" value="Genomic_DNA"/>
</dbReference>
<dbReference type="PANTHER" id="PTHR47926">
    <property type="entry name" value="PENTATRICOPEPTIDE REPEAT-CONTAINING PROTEIN"/>
    <property type="match status" value="1"/>
</dbReference>
<dbReference type="AlphaFoldDB" id="A0A5J5BX26"/>
<dbReference type="GO" id="GO:0009451">
    <property type="term" value="P:RNA modification"/>
    <property type="evidence" value="ECO:0007669"/>
    <property type="project" value="InterPro"/>
</dbReference>
<dbReference type="FunFam" id="1.25.40.10:FF:000158">
    <property type="entry name" value="pentatricopeptide repeat-containing protein At2g33680"/>
    <property type="match status" value="1"/>
</dbReference>
<dbReference type="Pfam" id="PF13041">
    <property type="entry name" value="PPR_2"/>
    <property type="match status" value="2"/>
</dbReference>
<organism evidence="3 4">
    <name type="scientific">Nyssa sinensis</name>
    <dbReference type="NCBI Taxonomy" id="561372"/>
    <lineage>
        <taxon>Eukaryota</taxon>
        <taxon>Viridiplantae</taxon>
        <taxon>Streptophyta</taxon>
        <taxon>Embryophyta</taxon>
        <taxon>Tracheophyta</taxon>
        <taxon>Spermatophyta</taxon>
        <taxon>Magnoliopsida</taxon>
        <taxon>eudicotyledons</taxon>
        <taxon>Gunneridae</taxon>
        <taxon>Pentapetalae</taxon>
        <taxon>asterids</taxon>
        <taxon>Cornales</taxon>
        <taxon>Nyssaceae</taxon>
        <taxon>Nyssa</taxon>
    </lineage>
</organism>
<sequence length="465" mass="52271">MLDEMAELSIKHLKPNDFIYVSGHLGSYTKADVNAKLVTKYKVIVKEINYVMQHGQLATCQKSEQSESGQVFVNNPNEWQGYRKSKVKPNYPDFKHKDTGEALWLSTNDPPWIKRQLQLQDSRLEEGSQGEDIIIKYSNFRDPEGARSLFDDIHHGPNSFLWNTMLRAYANGGHCSQALELYSLMRKTGIEPNNYTFPFVLKACASESLSIQGKLVHCDVIRTGFNSVEAALVDVYEKCGLIDDGQRGFDRMSKRDLVCWTAMITAYEQAERPQDSLILFNKMQQESLSMDWVTALSVASAVGHGMHGHGNEALELLSQMQEEGVQPSHITFTSILSACSHAGLINEGRKCFADMTKFCVIYEAKHYACMVDMLGRAGLLYEAYDLIKKMPSKPNDGVWGALLLACRNHGNASTKWHEVGELRQNMKSTGLRKPAAFSVIEFGKEVHGFHTAECRPVESILKRGL</sequence>